<dbReference type="Pfam" id="PF00027">
    <property type="entry name" value="cNMP_binding"/>
    <property type="match status" value="1"/>
</dbReference>
<accession>A0A5Q2N027</accession>
<dbReference type="GO" id="GO:0005829">
    <property type="term" value="C:cytosol"/>
    <property type="evidence" value="ECO:0007669"/>
    <property type="project" value="TreeGrafter"/>
</dbReference>
<gene>
    <name evidence="6" type="ORF">FTV88_0921</name>
</gene>
<keyword evidence="3" id="KW-0804">Transcription</keyword>
<dbReference type="SUPFAM" id="SSF46785">
    <property type="entry name" value="Winged helix' DNA-binding domain"/>
    <property type="match status" value="1"/>
</dbReference>
<dbReference type="EMBL" id="CP045875">
    <property type="protein sequence ID" value="QGG47073.1"/>
    <property type="molecule type" value="Genomic_DNA"/>
</dbReference>
<organism evidence="6 7">
    <name type="scientific">Heliorestis convoluta</name>
    <dbReference type="NCBI Taxonomy" id="356322"/>
    <lineage>
        <taxon>Bacteria</taxon>
        <taxon>Bacillati</taxon>
        <taxon>Bacillota</taxon>
        <taxon>Clostridia</taxon>
        <taxon>Eubacteriales</taxon>
        <taxon>Heliobacteriaceae</taxon>
        <taxon>Heliorestis</taxon>
    </lineage>
</organism>
<dbReference type="InterPro" id="IPR018335">
    <property type="entry name" value="Tscrpt_reg_HTH_Crp-type_CS"/>
</dbReference>
<evidence type="ECO:0000256" key="3">
    <source>
        <dbReference type="ARBA" id="ARBA00023163"/>
    </source>
</evidence>
<evidence type="ECO:0000313" key="6">
    <source>
        <dbReference type="EMBL" id="QGG47073.1"/>
    </source>
</evidence>
<dbReference type="InterPro" id="IPR036390">
    <property type="entry name" value="WH_DNA-bd_sf"/>
</dbReference>
<dbReference type="InterPro" id="IPR014710">
    <property type="entry name" value="RmlC-like_jellyroll"/>
</dbReference>
<protein>
    <submittedName>
        <fullName evidence="6">Crp/Fnr family transcriptional regulator</fullName>
    </submittedName>
</protein>
<dbReference type="FunFam" id="1.10.10.10:FF:000019">
    <property type="entry name" value="Crp/Fnr family transcriptional regulator"/>
    <property type="match status" value="1"/>
</dbReference>
<dbReference type="PROSITE" id="PS00042">
    <property type="entry name" value="HTH_CRP_1"/>
    <property type="match status" value="1"/>
</dbReference>
<dbReference type="InterPro" id="IPR050397">
    <property type="entry name" value="Env_Response_Regulators"/>
</dbReference>
<evidence type="ECO:0000259" key="4">
    <source>
        <dbReference type="PROSITE" id="PS50042"/>
    </source>
</evidence>
<keyword evidence="7" id="KW-1185">Reference proteome</keyword>
<dbReference type="Pfam" id="PF13545">
    <property type="entry name" value="HTH_Crp_2"/>
    <property type="match status" value="1"/>
</dbReference>
<dbReference type="InterPro" id="IPR012318">
    <property type="entry name" value="HTH_CRP"/>
</dbReference>
<dbReference type="InterPro" id="IPR018490">
    <property type="entry name" value="cNMP-bd_dom_sf"/>
</dbReference>
<evidence type="ECO:0000259" key="5">
    <source>
        <dbReference type="PROSITE" id="PS51063"/>
    </source>
</evidence>
<evidence type="ECO:0000313" key="7">
    <source>
        <dbReference type="Proteomes" id="UP000366051"/>
    </source>
</evidence>
<dbReference type="SUPFAM" id="SSF51206">
    <property type="entry name" value="cAMP-binding domain-like"/>
    <property type="match status" value="1"/>
</dbReference>
<keyword evidence="2" id="KW-0238">DNA-binding</keyword>
<feature type="domain" description="HTH crp-type" evidence="5">
    <location>
        <begin position="148"/>
        <end position="221"/>
    </location>
</feature>
<keyword evidence="1" id="KW-0805">Transcription regulation</keyword>
<evidence type="ECO:0000256" key="2">
    <source>
        <dbReference type="ARBA" id="ARBA00023125"/>
    </source>
</evidence>
<dbReference type="AlphaFoldDB" id="A0A5Q2N027"/>
<dbReference type="GO" id="GO:0003677">
    <property type="term" value="F:DNA binding"/>
    <property type="evidence" value="ECO:0007669"/>
    <property type="project" value="UniProtKB-KW"/>
</dbReference>
<feature type="domain" description="Cyclic nucleotide-binding" evidence="4">
    <location>
        <begin position="14"/>
        <end position="117"/>
    </location>
</feature>
<dbReference type="CDD" id="cd00038">
    <property type="entry name" value="CAP_ED"/>
    <property type="match status" value="1"/>
</dbReference>
<dbReference type="GO" id="GO:0003700">
    <property type="term" value="F:DNA-binding transcription factor activity"/>
    <property type="evidence" value="ECO:0007669"/>
    <property type="project" value="InterPro"/>
</dbReference>
<dbReference type="PROSITE" id="PS50042">
    <property type="entry name" value="CNMP_BINDING_3"/>
    <property type="match status" value="1"/>
</dbReference>
<dbReference type="PANTHER" id="PTHR24567">
    <property type="entry name" value="CRP FAMILY TRANSCRIPTIONAL REGULATORY PROTEIN"/>
    <property type="match status" value="1"/>
</dbReference>
<proteinExistence type="predicted"/>
<dbReference type="KEGG" id="hcv:FTV88_0921"/>
<dbReference type="PROSITE" id="PS51063">
    <property type="entry name" value="HTH_CRP_2"/>
    <property type="match status" value="1"/>
</dbReference>
<reference evidence="7" key="1">
    <citation type="submission" date="2019-11" db="EMBL/GenBank/DDBJ databases">
        <title>Genome sequence of Heliorestis convoluta strain HH, an alkaliphilic and minimalistic phototrophic bacterium from a soda lake in Egypt.</title>
        <authorList>
            <person name="Dewey E.D."/>
            <person name="Stokes L.M."/>
            <person name="Burchell B.M."/>
            <person name="Shaffer K.N."/>
            <person name="Huntington A.M."/>
            <person name="Baker J.M."/>
            <person name="Nadendla S."/>
            <person name="Giglio M.G."/>
            <person name="Touchman J.W."/>
            <person name="Blankenship R.E."/>
            <person name="Madigan M.T."/>
            <person name="Sattley W.M."/>
        </authorList>
    </citation>
    <scope>NUCLEOTIDE SEQUENCE [LARGE SCALE GENOMIC DNA]</scope>
    <source>
        <strain evidence="7">HH</strain>
    </source>
</reference>
<dbReference type="InterPro" id="IPR036388">
    <property type="entry name" value="WH-like_DNA-bd_sf"/>
</dbReference>
<dbReference type="SMART" id="SM00100">
    <property type="entry name" value="cNMP"/>
    <property type="match status" value="1"/>
</dbReference>
<dbReference type="PRINTS" id="PR00034">
    <property type="entry name" value="HTHCRP"/>
</dbReference>
<sequence>MNMENWLQLRKITILEELTEDQIQAIAPKFGERTYKKRNQLMHEGERQDGIYFILKGKVKLTKMNPDGQEKVVAVVSEGEIIGEIVAFDGGACPYTAETMEEVRAAFLTIKDFKEMLNNYSPVAMACLQQSALRLRKAYRHMKNLALLDTYGRMAAHLFKMTRDYGVQEKEGIRINFNVTRQEMAQFIGTSRETVSRVLAEFERMGILQVDRHQITVLDIEELRERASGGRKNSSSNEW</sequence>
<dbReference type="Gene3D" id="1.10.10.10">
    <property type="entry name" value="Winged helix-like DNA-binding domain superfamily/Winged helix DNA-binding domain"/>
    <property type="match status" value="1"/>
</dbReference>
<dbReference type="SMART" id="SM00419">
    <property type="entry name" value="HTH_CRP"/>
    <property type="match status" value="1"/>
</dbReference>
<evidence type="ECO:0000256" key="1">
    <source>
        <dbReference type="ARBA" id="ARBA00023015"/>
    </source>
</evidence>
<name>A0A5Q2N027_9FIRM</name>
<dbReference type="PANTHER" id="PTHR24567:SF74">
    <property type="entry name" value="HTH-TYPE TRANSCRIPTIONAL REGULATOR ARCR"/>
    <property type="match status" value="1"/>
</dbReference>
<dbReference type="Gene3D" id="2.60.120.10">
    <property type="entry name" value="Jelly Rolls"/>
    <property type="match status" value="1"/>
</dbReference>
<dbReference type="Proteomes" id="UP000366051">
    <property type="component" value="Chromosome"/>
</dbReference>
<dbReference type="InterPro" id="IPR000595">
    <property type="entry name" value="cNMP-bd_dom"/>
</dbReference>